<keyword evidence="2" id="KW-1185">Reference proteome</keyword>
<evidence type="ECO:0000313" key="1">
    <source>
        <dbReference type="EMBL" id="KZV42322.1"/>
    </source>
</evidence>
<dbReference type="AlphaFoldDB" id="A0A2Z7C669"/>
<sequence length="55" mass="6085">MVKMFKALESSGLGGFLGCTAVVYEENLQEFFTNAILERNTVIRTVRDSSVVKGK</sequence>
<dbReference type="Proteomes" id="UP000250235">
    <property type="component" value="Unassembled WGS sequence"/>
</dbReference>
<dbReference type="EMBL" id="KQ999143">
    <property type="protein sequence ID" value="KZV42322.1"/>
    <property type="molecule type" value="Genomic_DNA"/>
</dbReference>
<name>A0A2Z7C669_9LAMI</name>
<evidence type="ECO:0000313" key="2">
    <source>
        <dbReference type="Proteomes" id="UP000250235"/>
    </source>
</evidence>
<proteinExistence type="predicted"/>
<gene>
    <name evidence="1" type="ORF">F511_18335</name>
</gene>
<reference evidence="1 2" key="1">
    <citation type="journal article" date="2015" name="Proc. Natl. Acad. Sci. U.S.A.">
        <title>The resurrection genome of Boea hygrometrica: A blueprint for survival of dehydration.</title>
        <authorList>
            <person name="Xiao L."/>
            <person name="Yang G."/>
            <person name="Zhang L."/>
            <person name="Yang X."/>
            <person name="Zhao S."/>
            <person name="Ji Z."/>
            <person name="Zhou Q."/>
            <person name="Hu M."/>
            <person name="Wang Y."/>
            <person name="Chen M."/>
            <person name="Xu Y."/>
            <person name="Jin H."/>
            <person name="Xiao X."/>
            <person name="Hu G."/>
            <person name="Bao F."/>
            <person name="Hu Y."/>
            <person name="Wan P."/>
            <person name="Li L."/>
            <person name="Deng X."/>
            <person name="Kuang T."/>
            <person name="Xiang C."/>
            <person name="Zhu J.K."/>
            <person name="Oliver M.J."/>
            <person name="He Y."/>
        </authorList>
    </citation>
    <scope>NUCLEOTIDE SEQUENCE [LARGE SCALE GENOMIC DNA]</scope>
    <source>
        <strain evidence="2">cv. XS01</strain>
    </source>
</reference>
<organism evidence="1 2">
    <name type="scientific">Dorcoceras hygrometricum</name>
    <dbReference type="NCBI Taxonomy" id="472368"/>
    <lineage>
        <taxon>Eukaryota</taxon>
        <taxon>Viridiplantae</taxon>
        <taxon>Streptophyta</taxon>
        <taxon>Embryophyta</taxon>
        <taxon>Tracheophyta</taxon>
        <taxon>Spermatophyta</taxon>
        <taxon>Magnoliopsida</taxon>
        <taxon>eudicotyledons</taxon>
        <taxon>Gunneridae</taxon>
        <taxon>Pentapetalae</taxon>
        <taxon>asterids</taxon>
        <taxon>lamiids</taxon>
        <taxon>Lamiales</taxon>
        <taxon>Gesneriaceae</taxon>
        <taxon>Didymocarpoideae</taxon>
        <taxon>Trichosporeae</taxon>
        <taxon>Loxocarpinae</taxon>
        <taxon>Dorcoceras</taxon>
    </lineage>
</organism>
<accession>A0A2Z7C669</accession>
<protein>
    <submittedName>
        <fullName evidence="1">Uncharacterized protein</fullName>
    </submittedName>
</protein>